<evidence type="ECO:0000256" key="1">
    <source>
        <dbReference type="SAM" id="Phobius"/>
    </source>
</evidence>
<dbReference type="AlphaFoldDB" id="A0A943UTU5"/>
<dbReference type="Proteomes" id="UP000727506">
    <property type="component" value="Unassembled WGS sequence"/>
</dbReference>
<proteinExistence type="predicted"/>
<protein>
    <submittedName>
        <fullName evidence="2">Uncharacterized protein</fullName>
    </submittedName>
</protein>
<sequence length="119" mass="13168">MDYDTINAIGTVLGAIATSAACIFALYLGLRKPKKSLSISVNFHEKTHVVNKVIDPRYMILASDLNDEDAGPLLLGLNIKNNCTEDVVVVELSECARFKHTIKALFKRLSKTRHKKVSP</sequence>
<accession>A0A943UTU5</accession>
<keyword evidence="1" id="KW-0472">Membrane</keyword>
<keyword evidence="1" id="KW-1133">Transmembrane helix</keyword>
<reference evidence="2" key="1">
    <citation type="submission" date="2021-02" db="EMBL/GenBank/DDBJ databases">
        <title>Infant gut strain persistence is associated with maternal origin, phylogeny, and functional potential including surface adhesion and iron acquisition.</title>
        <authorList>
            <person name="Lou Y.C."/>
        </authorList>
    </citation>
    <scope>NUCLEOTIDE SEQUENCE</scope>
    <source>
        <strain evidence="2">L2_039_000G1_dasL2_039_000G1_concoct_11</strain>
    </source>
</reference>
<name>A0A943UTU5_9ACTN</name>
<comment type="caution">
    <text evidence="2">The sequence shown here is derived from an EMBL/GenBank/DDBJ whole genome shotgun (WGS) entry which is preliminary data.</text>
</comment>
<evidence type="ECO:0000313" key="2">
    <source>
        <dbReference type="EMBL" id="MBS6941167.1"/>
    </source>
</evidence>
<organism evidence="2 3">
    <name type="scientific">Slackia piriformis</name>
    <dbReference type="NCBI Taxonomy" id="626934"/>
    <lineage>
        <taxon>Bacteria</taxon>
        <taxon>Bacillati</taxon>
        <taxon>Actinomycetota</taxon>
        <taxon>Coriobacteriia</taxon>
        <taxon>Eggerthellales</taxon>
        <taxon>Eggerthellaceae</taxon>
        <taxon>Slackia</taxon>
    </lineage>
</organism>
<feature type="transmembrane region" description="Helical" evidence="1">
    <location>
        <begin position="6"/>
        <end position="30"/>
    </location>
</feature>
<evidence type="ECO:0000313" key="3">
    <source>
        <dbReference type="Proteomes" id="UP000727506"/>
    </source>
</evidence>
<keyword evidence="1" id="KW-0812">Transmembrane</keyword>
<gene>
    <name evidence="2" type="ORF">KH142_06795</name>
</gene>
<dbReference type="EMBL" id="JAGZSV010000126">
    <property type="protein sequence ID" value="MBS6941167.1"/>
    <property type="molecule type" value="Genomic_DNA"/>
</dbReference>